<name>A0A6J7K3R7_9ZZZZ</name>
<accession>A0A6J7K3R7</accession>
<dbReference type="EMBL" id="CAFBNA010000207">
    <property type="protein sequence ID" value="CAB4950205.1"/>
    <property type="molecule type" value="Genomic_DNA"/>
</dbReference>
<organism evidence="2">
    <name type="scientific">freshwater metagenome</name>
    <dbReference type="NCBI Taxonomy" id="449393"/>
    <lineage>
        <taxon>unclassified sequences</taxon>
        <taxon>metagenomes</taxon>
        <taxon>ecological metagenomes</taxon>
    </lineage>
</organism>
<evidence type="ECO:0000313" key="2">
    <source>
        <dbReference type="EMBL" id="CAB4950205.1"/>
    </source>
</evidence>
<proteinExistence type="predicted"/>
<evidence type="ECO:0000256" key="1">
    <source>
        <dbReference type="SAM" id="MobiDB-lite"/>
    </source>
</evidence>
<dbReference type="AlphaFoldDB" id="A0A6J7K3R7"/>
<feature type="region of interest" description="Disordered" evidence="1">
    <location>
        <begin position="125"/>
        <end position="155"/>
    </location>
</feature>
<sequence>MSRIISKTQHRSLGLHSRHFRLQLGSCCNGSGKSFTSRALTEFSIHSRWRRALSIFGIPIGTWERFSFSKMAIGSPSTCGSVSAKHFIFRRGSASGCTSMSFSLWPFGALCDSLMHLELESHGPVLPPDSRTRSRQSSSVGSRGNRHSPWELSSSHGPSFHLYEQLAMDRRERLLHSRLLLLP</sequence>
<protein>
    <submittedName>
        <fullName evidence="2">Unannotated protein</fullName>
    </submittedName>
</protein>
<reference evidence="2" key="1">
    <citation type="submission" date="2020-05" db="EMBL/GenBank/DDBJ databases">
        <authorList>
            <person name="Chiriac C."/>
            <person name="Salcher M."/>
            <person name="Ghai R."/>
            <person name="Kavagutti S V."/>
        </authorList>
    </citation>
    <scope>NUCLEOTIDE SEQUENCE</scope>
</reference>
<gene>
    <name evidence="2" type="ORF">UFOPK3708_01953</name>
</gene>